<dbReference type="PRINTS" id="PR00455">
    <property type="entry name" value="HTHTETR"/>
</dbReference>
<reference evidence="6 7" key="1">
    <citation type="submission" date="2019-09" db="EMBL/GenBank/DDBJ databases">
        <title>Actinomadura physcomitrii sp. nov., a novel actinomycete isolated from moss [Physcomitrium sphaericum (Ludw) Fuernr].</title>
        <authorList>
            <person name="Zhuang X."/>
            <person name="Liu C."/>
        </authorList>
    </citation>
    <scope>NUCLEOTIDE SEQUENCE [LARGE SCALE GENOMIC DNA]</scope>
    <source>
        <strain evidence="6 7">HMC1</strain>
    </source>
</reference>
<feature type="domain" description="HTH tetR-type" evidence="5">
    <location>
        <begin position="14"/>
        <end position="74"/>
    </location>
</feature>
<dbReference type="InterPro" id="IPR009057">
    <property type="entry name" value="Homeodomain-like_sf"/>
</dbReference>
<sequence length="209" mass="22777">MSDVKSGRRERYAALTRAAVLDAAKELFVAKGFEATSVEEIARLSETSKGAVYHHFSDKREIFAEVFRGTQLAVMQTAIASTGDSGQPWDRVEAATRAFLRSYVADDDARALLRQAIEVLGWSRVRALDEETALPLLRATLEEFVQAGVARPLPIDAATQLLFSLYCNAVLFIAADDSDVAGASRDIETVIFALLRGLKAPPPDSTESQ</sequence>
<dbReference type="PANTHER" id="PTHR30055">
    <property type="entry name" value="HTH-TYPE TRANSCRIPTIONAL REGULATOR RUTR"/>
    <property type="match status" value="1"/>
</dbReference>
<dbReference type="SUPFAM" id="SSF46689">
    <property type="entry name" value="Homeodomain-like"/>
    <property type="match status" value="1"/>
</dbReference>
<dbReference type="GO" id="GO:0045892">
    <property type="term" value="P:negative regulation of DNA-templated transcription"/>
    <property type="evidence" value="ECO:0007669"/>
    <property type="project" value="UniProtKB-ARBA"/>
</dbReference>
<dbReference type="RefSeq" id="WP_151571001.1">
    <property type="nucleotide sequence ID" value="NZ_WBMT01000036.1"/>
</dbReference>
<dbReference type="OrthoDB" id="4823039at2"/>
<dbReference type="GO" id="GO:0003700">
    <property type="term" value="F:DNA-binding transcription factor activity"/>
    <property type="evidence" value="ECO:0007669"/>
    <property type="project" value="TreeGrafter"/>
</dbReference>
<evidence type="ECO:0000313" key="7">
    <source>
        <dbReference type="Proteomes" id="UP000468735"/>
    </source>
</evidence>
<evidence type="ECO:0000256" key="1">
    <source>
        <dbReference type="ARBA" id="ARBA00023015"/>
    </source>
</evidence>
<evidence type="ECO:0000256" key="2">
    <source>
        <dbReference type="ARBA" id="ARBA00023125"/>
    </source>
</evidence>
<comment type="caution">
    <text evidence="6">The sequence shown here is derived from an EMBL/GenBank/DDBJ whole genome shotgun (WGS) entry which is preliminary data.</text>
</comment>
<dbReference type="InterPro" id="IPR001647">
    <property type="entry name" value="HTH_TetR"/>
</dbReference>
<dbReference type="InterPro" id="IPR050109">
    <property type="entry name" value="HTH-type_TetR-like_transc_reg"/>
</dbReference>
<protein>
    <submittedName>
        <fullName evidence="6">TetR/AcrR family transcriptional regulator</fullName>
    </submittedName>
</protein>
<dbReference type="Pfam" id="PF21351">
    <property type="entry name" value="TetR_C_41"/>
    <property type="match status" value="1"/>
</dbReference>
<accession>A0A6H9YJR0</accession>
<dbReference type="EMBL" id="WBMT01000036">
    <property type="protein sequence ID" value="KAB2339305.1"/>
    <property type="molecule type" value="Genomic_DNA"/>
</dbReference>
<proteinExistence type="predicted"/>
<keyword evidence="2 4" id="KW-0238">DNA-binding</keyword>
<dbReference type="Gene3D" id="1.10.357.10">
    <property type="entry name" value="Tetracycline Repressor, domain 2"/>
    <property type="match status" value="1"/>
</dbReference>
<dbReference type="InterPro" id="IPR049484">
    <property type="entry name" value="Rv0078-like_C"/>
</dbReference>
<dbReference type="Pfam" id="PF00440">
    <property type="entry name" value="TetR_N"/>
    <property type="match status" value="1"/>
</dbReference>
<keyword evidence="3" id="KW-0804">Transcription</keyword>
<gene>
    <name evidence="6" type="ORF">F8566_48225</name>
</gene>
<dbReference type="FunFam" id="1.10.10.60:FF:000141">
    <property type="entry name" value="TetR family transcriptional regulator"/>
    <property type="match status" value="1"/>
</dbReference>
<dbReference type="Proteomes" id="UP000468735">
    <property type="component" value="Unassembled WGS sequence"/>
</dbReference>
<feature type="DNA-binding region" description="H-T-H motif" evidence="4">
    <location>
        <begin position="37"/>
        <end position="56"/>
    </location>
</feature>
<evidence type="ECO:0000313" key="6">
    <source>
        <dbReference type="EMBL" id="KAB2339305.1"/>
    </source>
</evidence>
<name>A0A6H9YJR0_9ACTN</name>
<organism evidence="6 7">
    <name type="scientific">Actinomadura rudentiformis</name>
    <dbReference type="NCBI Taxonomy" id="359158"/>
    <lineage>
        <taxon>Bacteria</taxon>
        <taxon>Bacillati</taxon>
        <taxon>Actinomycetota</taxon>
        <taxon>Actinomycetes</taxon>
        <taxon>Streptosporangiales</taxon>
        <taxon>Thermomonosporaceae</taxon>
        <taxon>Actinomadura</taxon>
    </lineage>
</organism>
<dbReference type="AlphaFoldDB" id="A0A6H9YJR0"/>
<keyword evidence="7" id="KW-1185">Reference proteome</keyword>
<dbReference type="GO" id="GO:0000976">
    <property type="term" value="F:transcription cis-regulatory region binding"/>
    <property type="evidence" value="ECO:0007669"/>
    <property type="project" value="TreeGrafter"/>
</dbReference>
<dbReference type="PANTHER" id="PTHR30055:SF234">
    <property type="entry name" value="HTH-TYPE TRANSCRIPTIONAL REGULATOR BETI"/>
    <property type="match status" value="1"/>
</dbReference>
<keyword evidence="1" id="KW-0805">Transcription regulation</keyword>
<dbReference type="PROSITE" id="PS50977">
    <property type="entry name" value="HTH_TETR_2"/>
    <property type="match status" value="1"/>
</dbReference>
<evidence type="ECO:0000259" key="5">
    <source>
        <dbReference type="PROSITE" id="PS50977"/>
    </source>
</evidence>
<evidence type="ECO:0000256" key="3">
    <source>
        <dbReference type="ARBA" id="ARBA00023163"/>
    </source>
</evidence>
<evidence type="ECO:0000256" key="4">
    <source>
        <dbReference type="PROSITE-ProRule" id="PRU00335"/>
    </source>
</evidence>